<evidence type="ECO:0000313" key="1">
    <source>
        <dbReference type="EnsemblProtists" id="EOD27023"/>
    </source>
</evidence>
<dbReference type="PaxDb" id="2903-EOD27023"/>
<evidence type="ECO:0000313" key="2">
    <source>
        <dbReference type="Proteomes" id="UP000013827"/>
    </source>
</evidence>
<dbReference type="Proteomes" id="UP000013827">
    <property type="component" value="Unassembled WGS sequence"/>
</dbReference>
<dbReference type="AlphaFoldDB" id="A0A0D3JU38"/>
<proteinExistence type="predicted"/>
<dbReference type="KEGG" id="ehx:EMIHUDRAFT_443255"/>
<dbReference type="EnsemblProtists" id="EOD27023">
    <property type="protein sequence ID" value="EOD27023"/>
    <property type="gene ID" value="EMIHUDRAFT_443255"/>
</dbReference>
<keyword evidence="2" id="KW-1185">Reference proteome</keyword>
<dbReference type="GeneID" id="17272597"/>
<evidence type="ECO:0008006" key="3">
    <source>
        <dbReference type="Google" id="ProtNLM"/>
    </source>
</evidence>
<dbReference type="HOGENOM" id="CLU_779449_0_0_1"/>
<name>A0A0D3JU38_EMIH1</name>
<reference evidence="2" key="1">
    <citation type="journal article" date="2013" name="Nature">
        <title>Pan genome of the phytoplankton Emiliania underpins its global distribution.</title>
        <authorList>
            <person name="Read B.A."/>
            <person name="Kegel J."/>
            <person name="Klute M.J."/>
            <person name="Kuo A."/>
            <person name="Lefebvre S.C."/>
            <person name="Maumus F."/>
            <person name="Mayer C."/>
            <person name="Miller J."/>
            <person name="Monier A."/>
            <person name="Salamov A."/>
            <person name="Young J."/>
            <person name="Aguilar M."/>
            <person name="Claverie J.M."/>
            <person name="Frickenhaus S."/>
            <person name="Gonzalez K."/>
            <person name="Herman E.K."/>
            <person name="Lin Y.C."/>
            <person name="Napier J."/>
            <person name="Ogata H."/>
            <person name="Sarno A.F."/>
            <person name="Shmutz J."/>
            <person name="Schroeder D."/>
            <person name="de Vargas C."/>
            <person name="Verret F."/>
            <person name="von Dassow P."/>
            <person name="Valentin K."/>
            <person name="Van de Peer Y."/>
            <person name="Wheeler G."/>
            <person name="Dacks J.B."/>
            <person name="Delwiche C.F."/>
            <person name="Dyhrman S.T."/>
            <person name="Glockner G."/>
            <person name="John U."/>
            <person name="Richards T."/>
            <person name="Worden A.Z."/>
            <person name="Zhang X."/>
            <person name="Grigoriev I.V."/>
            <person name="Allen A.E."/>
            <person name="Bidle K."/>
            <person name="Borodovsky M."/>
            <person name="Bowler C."/>
            <person name="Brownlee C."/>
            <person name="Cock J.M."/>
            <person name="Elias M."/>
            <person name="Gladyshev V.N."/>
            <person name="Groth M."/>
            <person name="Guda C."/>
            <person name="Hadaegh A."/>
            <person name="Iglesias-Rodriguez M.D."/>
            <person name="Jenkins J."/>
            <person name="Jones B.M."/>
            <person name="Lawson T."/>
            <person name="Leese F."/>
            <person name="Lindquist E."/>
            <person name="Lobanov A."/>
            <person name="Lomsadze A."/>
            <person name="Malik S.B."/>
            <person name="Marsh M.E."/>
            <person name="Mackinder L."/>
            <person name="Mock T."/>
            <person name="Mueller-Roeber B."/>
            <person name="Pagarete A."/>
            <person name="Parker M."/>
            <person name="Probert I."/>
            <person name="Quesneville H."/>
            <person name="Raines C."/>
            <person name="Rensing S.A."/>
            <person name="Riano-Pachon D.M."/>
            <person name="Richier S."/>
            <person name="Rokitta S."/>
            <person name="Shiraiwa Y."/>
            <person name="Soanes D.M."/>
            <person name="van der Giezen M."/>
            <person name="Wahlund T.M."/>
            <person name="Williams B."/>
            <person name="Wilson W."/>
            <person name="Wolfe G."/>
            <person name="Wurch L.L."/>
        </authorList>
    </citation>
    <scope>NUCLEOTIDE SEQUENCE</scope>
</reference>
<accession>A0A0D3JU38</accession>
<dbReference type="RefSeq" id="XP_005779452.1">
    <property type="nucleotide sequence ID" value="XM_005779395.1"/>
</dbReference>
<sequence length="356" mass="38455">MEAATFVGVGEIYEYPPHIALDGPYSEPHSDVVELELELRAWHVLAAVDALLLLFSVSAALLAASWRPGRKVMSIAATQDAARHSFAPGGGPDEEGGDDSGWKLVSSAGVGTKYGLQVYTRGRCAQGRCGGCECRIEATAPHGVAEMACIFGEVDLLPTWHPLVPRSAFLALDAEACAFTGVLEAALPWPLPRIGAVLDLQADIDRLANDGVFHVDATTDTEIEKTRLPPWARKLRLVPIDGTLAIRFTPVRGGTKLEIRYAIDFAALPPLPFAPKRAIDWLFFIAGPLVWGTITRMLSKQLSAKSRIGARLANDSLGMWSRIRAGVGQEAPHWIAAAREDPKCEDTERVVYEGVA</sequence>
<protein>
    <recommendedName>
        <fullName evidence="3">2Fe-2S ferredoxin-type domain-containing protein</fullName>
    </recommendedName>
</protein>
<reference evidence="1" key="2">
    <citation type="submission" date="2024-10" db="UniProtKB">
        <authorList>
            <consortium name="EnsemblProtists"/>
        </authorList>
    </citation>
    <scope>IDENTIFICATION</scope>
</reference>
<organism evidence="1 2">
    <name type="scientific">Emiliania huxleyi (strain CCMP1516)</name>
    <dbReference type="NCBI Taxonomy" id="280463"/>
    <lineage>
        <taxon>Eukaryota</taxon>
        <taxon>Haptista</taxon>
        <taxon>Haptophyta</taxon>
        <taxon>Prymnesiophyceae</taxon>
        <taxon>Isochrysidales</taxon>
        <taxon>Noelaerhabdaceae</taxon>
        <taxon>Emiliania</taxon>
    </lineage>
</organism>